<keyword evidence="3" id="KW-0677">Repeat</keyword>
<dbReference type="PANTHER" id="PTHR24186">
    <property type="entry name" value="PROTEIN PHOSPHATASE 1 REGULATORY SUBUNIT"/>
    <property type="match status" value="1"/>
</dbReference>
<feature type="non-terminal residue" evidence="11">
    <location>
        <position position="680"/>
    </location>
</feature>
<dbReference type="InterPro" id="IPR036770">
    <property type="entry name" value="Ankyrin_rpt-contain_sf"/>
</dbReference>
<accession>R0ETJ5</accession>
<dbReference type="Gene3D" id="1.25.40.20">
    <property type="entry name" value="Ankyrin repeat-containing domain"/>
    <property type="match status" value="2"/>
</dbReference>
<evidence type="ECO:0000256" key="9">
    <source>
        <dbReference type="SAM" id="Phobius"/>
    </source>
</evidence>
<organism evidence="11 12">
    <name type="scientific">Capsella rubella</name>
    <dbReference type="NCBI Taxonomy" id="81985"/>
    <lineage>
        <taxon>Eukaryota</taxon>
        <taxon>Viridiplantae</taxon>
        <taxon>Streptophyta</taxon>
        <taxon>Embryophyta</taxon>
        <taxon>Tracheophyta</taxon>
        <taxon>Spermatophyta</taxon>
        <taxon>Magnoliopsida</taxon>
        <taxon>eudicotyledons</taxon>
        <taxon>Gunneridae</taxon>
        <taxon>Pentapetalae</taxon>
        <taxon>rosids</taxon>
        <taxon>malvids</taxon>
        <taxon>Brassicales</taxon>
        <taxon>Brassicaceae</taxon>
        <taxon>Camelineae</taxon>
        <taxon>Capsella</taxon>
    </lineage>
</organism>
<proteinExistence type="predicted"/>
<dbReference type="PROSITE" id="PS50297">
    <property type="entry name" value="ANK_REP_REGION"/>
    <property type="match status" value="1"/>
</dbReference>
<feature type="domain" description="PGG" evidence="10">
    <location>
        <begin position="477"/>
        <end position="585"/>
    </location>
</feature>
<evidence type="ECO:0000256" key="3">
    <source>
        <dbReference type="ARBA" id="ARBA00022737"/>
    </source>
</evidence>
<reference evidence="12" key="1">
    <citation type="journal article" date="2013" name="Nat. Genet.">
        <title>The Capsella rubella genome and the genomic consequences of rapid mating system evolution.</title>
        <authorList>
            <person name="Slotte T."/>
            <person name="Hazzouri K.M."/>
            <person name="Agren J.A."/>
            <person name="Koenig D."/>
            <person name="Maumus F."/>
            <person name="Guo Y.L."/>
            <person name="Steige K."/>
            <person name="Platts A.E."/>
            <person name="Escobar J.S."/>
            <person name="Newman L.K."/>
            <person name="Wang W."/>
            <person name="Mandakova T."/>
            <person name="Vello E."/>
            <person name="Smith L.M."/>
            <person name="Henz S.R."/>
            <person name="Steffen J."/>
            <person name="Takuno S."/>
            <person name="Brandvain Y."/>
            <person name="Coop G."/>
            <person name="Andolfatto P."/>
            <person name="Hu T.T."/>
            <person name="Blanchette M."/>
            <person name="Clark R.M."/>
            <person name="Quesneville H."/>
            <person name="Nordborg M."/>
            <person name="Gaut B.S."/>
            <person name="Lysak M.A."/>
            <person name="Jenkins J."/>
            <person name="Grimwood J."/>
            <person name="Chapman J."/>
            <person name="Prochnik S."/>
            <person name="Shu S."/>
            <person name="Rokhsar D."/>
            <person name="Schmutz J."/>
            <person name="Weigel D."/>
            <person name="Wright S.I."/>
        </authorList>
    </citation>
    <scope>NUCLEOTIDE SEQUENCE [LARGE SCALE GENOMIC DNA]</scope>
    <source>
        <strain evidence="12">cv. Monte Gargano</strain>
    </source>
</reference>
<dbReference type="SUPFAM" id="SSF48403">
    <property type="entry name" value="Ankyrin repeat"/>
    <property type="match status" value="1"/>
</dbReference>
<evidence type="ECO:0000256" key="4">
    <source>
        <dbReference type="ARBA" id="ARBA00022989"/>
    </source>
</evidence>
<dbReference type="Pfam" id="PF13962">
    <property type="entry name" value="PGG"/>
    <property type="match status" value="1"/>
</dbReference>
<protein>
    <recommendedName>
        <fullName evidence="10">PGG domain-containing protein</fullName>
    </recommendedName>
</protein>
<dbReference type="EMBL" id="KB870906">
    <property type="protein sequence ID" value="EOA12086.1"/>
    <property type="molecule type" value="Genomic_DNA"/>
</dbReference>
<dbReference type="eggNOG" id="KOG0504">
    <property type="taxonomic scope" value="Eukaryota"/>
</dbReference>
<feature type="transmembrane region" description="Helical" evidence="9">
    <location>
        <begin position="481"/>
        <end position="504"/>
    </location>
</feature>
<evidence type="ECO:0000256" key="1">
    <source>
        <dbReference type="ARBA" id="ARBA00004141"/>
    </source>
</evidence>
<keyword evidence="12" id="KW-1185">Reference proteome</keyword>
<evidence type="ECO:0000256" key="5">
    <source>
        <dbReference type="ARBA" id="ARBA00023043"/>
    </source>
</evidence>
<feature type="compositionally biased region" description="Low complexity" evidence="8">
    <location>
        <begin position="655"/>
        <end position="680"/>
    </location>
</feature>
<feature type="region of interest" description="Disordered" evidence="8">
    <location>
        <begin position="649"/>
        <end position="680"/>
    </location>
</feature>
<evidence type="ECO:0000313" key="11">
    <source>
        <dbReference type="EMBL" id="EOA12086.1"/>
    </source>
</evidence>
<name>R0ETJ5_9BRAS</name>
<feature type="transmembrane region" description="Helical" evidence="9">
    <location>
        <begin position="525"/>
        <end position="551"/>
    </location>
</feature>
<evidence type="ECO:0000256" key="7">
    <source>
        <dbReference type="PROSITE-ProRule" id="PRU00023"/>
    </source>
</evidence>
<gene>
    <name evidence="11" type="ORF">CARUB_v10007897mg</name>
</gene>
<dbReference type="Pfam" id="PF13637">
    <property type="entry name" value="Ank_4"/>
    <property type="match status" value="1"/>
</dbReference>
<feature type="transmembrane region" description="Helical" evidence="9">
    <location>
        <begin position="592"/>
        <end position="612"/>
    </location>
</feature>
<evidence type="ECO:0000259" key="10">
    <source>
        <dbReference type="Pfam" id="PF13962"/>
    </source>
</evidence>
<keyword evidence="5 7" id="KW-0040">ANK repeat</keyword>
<keyword evidence="2 9" id="KW-0812">Transmembrane</keyword>
<evidence type="ECO:0000256" key="8">
    <source>
        <dbReference type="SAM" id="MobiDB-lite"/>
    </source>
</evidence>
<dbReference type="AlphaFoldDB" id="R0ETJ5"/>
<dbReference type="InterPro" id="IPR002110">
    <property type="entry name" value="Ankyrin_rpt"/>
</dbReference>
<evidence type="ECO:0000313" key="12">
    <source>
        <dbReference type="Proteomes" id="UP000029121"/>
    </source>
</evidence>
<comment type="subcellular location">
    <subcellularLocation>
        <location evidence="1">Membrane</location>
        <topology evidence="1">Multi-pass membrane protein</topology>
    </subcellularLocation>
</comment>
<evidence type="ECO:0000256" key="2">
    <source>
        <dbReference type="ARBA" id="ARBA00022692"/>
    </source>
</evidence>
<sequence>MENAEEGLDEIEAQRQRAGDNLQARGDNNEMEPPEFLQNLILENIFVLPEEYEPMNPEIFCAFSAGNEVSFDRMREHNVIMACFKSDQGDSVLHLAAASGRLALVKCIVSECPSLLLVSNIKLELPLHVAARAGHLAVVEALVQAVGFVSARLQDEDNERLNVYVMRDINGDTPLHLAMMKGRRHMRIVDCLLTANNTASLLANNDRISPLYMAIEAADRRHVQAILRTVPRGGDDRRTLNDLLHGRKDLVHAALKSKSTDILDDLLDKDASFLDERDEEGMTALSFGALIGFYKGVCKLLDRSIEHVFVCNDDGSFPTHVAVEKGHKRVTKEILRRCPDSIYLLNKQGQTILHTASKRGKDAFFVFRYTRKTGNGLLMGKQDVDGNTLLHLATLNWRPRTLYELLHLDYATSIIGTLNNKGLTAVKLAETNMQTNYIYMERVTLMVLLYYYACSRGVSQMFKQKITKRSGPPIDGNYKDYVNSLLVVAALIATMTFAAGFTLPGGFSTSPDSMGMAILGNKSELLYFLGFDVLAMQCSIVTIITLLWAQLGDPYLMHKSLNVALPTLSLAILCTTIAFSIGVFIAIPHGNIFLFIVHSSFALLFYVILYIAGPHVLLQAPNIPAIFGTVIIPFFMFLNEDCEDSLSKIKSQDSVQDQGPVQDQNQNPVQNQDQVPIQDQ</sequence>
<dbReference type="STRING" id="81985.R0ETJ5"/>
<dbReference type="Proteomes" id="UP000029121">
    <property type="component" value="Unassembled WGS sequence"/>
</dbReference>
<dbReference type="GO" id="GO:0005886">
    <property type="term" value="C:plasma membrane"/>
    <property type="evidence" value="ECO:0007669"/>
    <property type="project" value="TreeGrafter"/>
</dbReference>
<dbReference type="PROSITE" id="PS50088">
    <property type="entry name" value="ANK_REPEAT"/>
    <property type="match status" value="1"/>
</dbReference>
<evidence type="ECO:0000256" key="6">
    <source>
        <dbReference type="ARBA" id="ARBA00023136"/>
    </source>
</evidence>
<dbReference type="PANTHER" id="PTHR24186:SF46">
    <property type="entry name" value="PROTEIN ACCELERATED CELL DEATH 6-LIKE"/>
    <property type="match status" value="1"/>
</dbReference>
<feature type="transmembrane region" description="Helical" evidence="9">
    <location>
        <begin position="563"/>
        <end position="585"/>
    </location>
</feature>
<dbReference type="SMART" id="SM00248">
    <property type="entry name" value="ANK"/>
    <property type="match status" value="8"/>
</dbReference>
<feature type="repeat" description="ANK" evidence="7">
    <location>
        <begin position="170"/>
        <end position="204"/>
    </location>
</feature>
<keyword evidence="4 9" id="KW-1133">Transmembrane helix</keyword>
<keyword evidence="6 9" id="KW-0472">Membrane</keyword>
<dbReference type="InterPro" id="IPR026961">
    <property type="entry name" value="PGG_dom"/>
</dbReference>
<feature type="transmembrane region" description="Helical" evidence="9">
    <location>
        <begin position="618"/>
        <end position="638"/>
    </location>
</feature>